<proteinExistence type="predicted"/>
<sequence>MNCDRTVSETVTAQISKTLAIIADLLYLWFQNRIPLGSGSRVYETTLRAVLLYWCERWPLLCRFLCSITKSIQSINLSPISRVS</sequence>
<gene>
    <name evidence="1" type="ORF">CLF_109896</name>
</gene>
<evidence type="ECO:0000313" key="2">
    <source>
        <dbReference type="Proteomes" id="UP000008909"/>
    </source>
</evidence>
<dbReference type="EMBL" id="DF144155">
    <property type="protein sequence ID" value="GAA56095.1"/>
    <property type="molecule type" value="Genomic_DNA"/>
</dbReference>
<name>G7YT15_CLOSI</name>
<accession>G7YT15</accession>
<dbReference type="Proteomes" id="UP000008909">
    <property type="component" value="Unassembled WGS sequence"/>
</dbReference>
<keyword evidence="2" id="KW-1185">Reference proteome</keyword>
<protein>
    <submittedName>
        <fullName evidence="1">Uncharacterized protein</fullName>
    </submittedName>
</protein>
<dbReference type="AlphaFoldDB" id="G7YT15"/>
<reference key="2">
    <citation type="submission" date="2011-10" db="EMBL/GenBank/DDBJ databases">
        <title>The genome and transcriptome sequence of Clonorchis sinensis provide insights into the carcinogenic liver fluke.</title>
        <authorList>
            <person name="Wang X."/>
            <person name="Huang Y."/>
            <person name="Chen W."/>
            <person name="Liu H."/>
            <person name="Guo L."/>
            <person name="Chen Y."/>
            <person name="Luo F."/>
            <person name="Zhou W."/>
            <person name="Sun J."/>
            <person name="Mao Q."/>
            <person name="Liang P."/>
            <person name="Zhou C."/>
            <person name="Tian Y."/>
            <person name="Men J."/>
            <person name="Lv X."/>
            <person name="Huang L."/>
            <person name="Zhou J."/>
            <person name="Hu Y."/>
            <person name="Li R."/>
            <person name="Zhang F."/>
            <person name="Lei H."/>
            <person name="Li X."/>
            <person name="Hu X."/>
            <person name="Liang C."/>
            <person name="Xu J."/>
            <person name="Wu Z."/>
            <person name="Yu X."/>
        </authorList>
    </citation>
    <scope>NUCLEOTIDE SEQUENCE</scope>
    <source>
        <strain>Henan</strain>
    </source>
</reference>
<reference evidence="1" key="1">
    <citation type="journal article" date="2011" name="Genome Biol.">
        <title>The draft genome of the carcinogenic human liver fluke Clonorchis sinensis.</title>
        <authorList>
            <person name="Wang X."/>
            <person name="Chen W."/>
            <person name="Huang Y."/>
            <person name="Sun J."/>
            <person name="Men J."/>
            <person name="Liu H."/>
            <person name="Luo F."/>
            <person name="Guo L."/>
            <person name="Lv X."/>
            <person name="Deng C."/>
            <person name="Zhou C."/>
            <person name="Fan Y."/>
            <person name="Li X."/>
            <person name="Huang L."/>
            <person name="Hu Y."/>
            <person name="Liang C."/>
            <person name="Hu X."/>
            <person name="Xu J."/>
            <person name="Yu X."/>
        </authorList>
    </citation>
    <scope>NUCLEOTIDE SEQUENCE [LARGE SCALE GENOMIC DNA]</scope>
    <source>
        <strain evidence="1">Henan</strain>
    </source>
</reference>
<organism evidence="1 2">
    <name type="scientific">Clonorchis sinensis</name>
    <name type="common">Chinese liver fluke</name>
    <dbReference type="NCBI Taxonomy" id="79923"/>
    <lineage>
        <taxon>Eukaryota</taxon>
        <taxon>Metazoa</taxon>
        <taxon>Spiralia</taxon>
        <taxon>Lophotrochozoa</taxon>
        <taxon>Platyhelminthes</taxon>
        <taxon>Trematoda</taxon>
        <taxon>Digenea</taxon>
        <taxon>Opisthorchiida</taxon>
        <taxon>Opisthorchiata</taxon>
        <taxon>Opisthorchiidae</taxon>
        <taxon>Clonorchis</taxon>
    </lineage>
</organism>
<evidence type="ECO:0000313" key="1">
    <source>
        <dbReference type="EMBL" id="GAA56095.1"/>
    </source>
</evidence>